<dbReference type="Proteomes" id="UP001145742">
    <property type="component" value="Unassembled WGS sequence"/>
</dbReference>
<accession>A0ABQ9D864</accession>
<protein>
    <submittedName>
        <fullName evidence="1">Uncharacterized protein</fullName>
    </submittedName>
</protein>
<evidence type="ECO:0000313" key="1">
    <source>
        <dbReference type="EMBL" id="KAJ7416175.1"/>
    </source>
</evidence>
<evidence type="ECO:0000313" key="2">
    <source>
        <dbReference type="Proteomes" id="UP001145742"/>
    </source>
</evidence>
<name>A0ABQ9D864_9PASS</name>
<gene>
    <name evidence="1" type="ORF">WISP_73240</name>
</gene>
<reference evidence="1" key="1">
    <citation type="submission" date="2019-10" db="EMBL/GenBank/DDBJ databases">
        <authorList>
            <person name="Soares A.E.R."/>
            <person name="Aleixo A."/>
            <person name="Schneider P."/>
            <person name="Miyaki C.Y."/>
            <person name="Schneider M.P."/>
            <person name="Mello C."/>
            <person name="Vasconcelos A.T.R."/>
        </authorList>
    </citation>
    <scope>NUCLEOTIDE SEQUENCE</scope>
    <source>
        <tissue evidence="1">Muscle</tissue>
    </source>
</reference>
<comment type="caution">
    <text evidence="1">The sequence shown here is derived from an EMBL/GenBank/DDBJ whole genome shotgun (WGS) entry which is preliminary data.</text>
</comment>
<keyword evidence="2" id="KW-1185">Reference proteome</keyword>
<proteinExistence type="predicted"/>
<dbReference type="EMBL" id="WHWB01033854">
    <property type="protein sequence ID" value="KAJ7416175.1"/>
    <property type="molecule type" value="Genomic_DNA"/>
</dbReference>
<organism evidence="1 2">
    <name type="scientific">Willisornis vidua</name>
    <name type="common">Xingu scale-backed antbird</name>
    <dbReference type="NCBI Taxonomy" id="1566151"/>
    <lineage>
        <taxon>Eukaryota</taxon>
        <taxon>Metazoa</taxon>
        <taxon>Chordata</taxon>
        <taxon>Craniata</taxon>
        <taxon>Vertebrata</taxon>
        <taxon>Euteleostomi</taxon>
        <taxon>Archelosauria</taxon>
        <taxon>Archosauria</taxon>
        <taxon>Dinosauria</taxon>
        <taxon>Saurischia</taxon>
        <taxon>Theropoda</taxon>
        <taxon>Coelurosauria</taxon>
        <taxon>Aves</taxon>
        <taxon>Neognathae</taxon>
        <taxon>Neoaves</taxon>
        <taxon>Telluraves</taxon>
        <taxon>Australaves</taxon>
        <taxon>Passeriformes</taxon>
        <taxon>Thamnophilidae</taxon>
        <taxon>Willisornis</taxon>
    </lineage>
</organism>
<sequence length="86" mass="9295">MEKKVCVWLEKDYLNGSKLDCSGLASGQLADDTKTVTSVGAGADIVPIPEMAMEKLKFEPPCSRLTSDCQMELIDSGIETKDLKLG</sequence>